<dbReference type="GO" id="GO:0006031">
    <property type="term" value="P:chitin biosynthetic process"/>
    <property type="evidence" value="ECO:0007669"/>
    <property type="project" value="TreeGrafter"/>
</dbReference>
<feature type="region of interest" description="Disordered" evidence="13">
    <location>
        <begin position="54"/>
        <end position="75"/>
    </location>
</feature>
<evidence type="ECO:0000256" key="2">
    <source>
        <dbReference type="ARBA" id="ARBA00012543"/>
    </source>
</evidence>
<evidence type="ECO:0000256" key="11">
    <source>
        <dbReference type="ARBA" id="ARBA00046329"/>
    </source>
</evidence>
<name>A0A9D4DUG7_DREPO</name>
<evidence type="ECO:0000256" key="5">
    <source>
        <dbReference type="ARBA" id="ARBA00022679"/>
    </source>
</evidence>
<reference evidence="16" key="1">
    <citation type="journal article" date="2019" name="bioRxiv">
        <title>The Genome of the Zebra Mussel, Dreissena polymorpha: A Resource for Invasive Species Research.</title>
        <authorList>
            <person name="McCartney M.A."/>
            <person name="Auch B."/>
            <person name="Kono T."/>
            <person name="Mallez S."/>
            <person name="Zhang Y."/>
            <person name="Obille A."/>
            <person name="Becker A."/>
            <person name="Abrahante J.E."/>
            <person name="Garbe J."/>
            <person name="Badalamenti J.P."/>
            <person name="Herman A."/>
            <person name="Mangelson H."/>
            <person name="Liachko I."/>
            <person name="Sullivan S."/>
            <person name="Sone E.D."/>
            <person name="Koren S."/>
            <person name="Silverstein K.A.T."/>
            <person name="Beckman K.B."/>
            <person name="Gohl D.M."/>
        </authorList>
    </citation>
    <scope>NUCLEOTIDE SEQUENCE</scope>
    <source>
        <strain evidence="16">Duluth1</strain>
        <tissue evidence="16">Whole animal</tissue>
    </source>
</reference>
<comment type="subcellular location">
    <subcellularLocation>
        <location evidence="1">Cell membrane</location>
        <topology evidence="1">Multi-pass membrane protein</topology>
    </subcellularLocation>
</comment>
<dbReference type="GO" id="GO:0005886">
    <property type="term" value="C:plasma membrane"/>
    <property type="evidence" value="ECO:0007669"/>
    <property type="project" value="UniProtKB-SubCell"/>
</dbReference>
<feature type="transmembrane region" description="Helical" evidence="14">
    <location>
        <begin position="101"/>
        <end position="126"/>
    </location>
</feature>
<dbReference type="Proteomes" id="UP000828390">
    <property type="component" value="Unassembled WGS sequence"/>
</dbReference>
<dbReference type="GO" id="GO:0004100">
    <property type="term" value="F:chitin synthase activity"/>
    <property type="evidence" value="ECO:0007669"/>
    <property type="project" value="UniProtKB-EC"/>
</dbReference>
<feature type="region of interest" description="Disordered" evidence="13">
    <location>
        <begin position="1"/>
        <end position="34"/>
    </location>
</feature>
<dbReference type="FunFam" id="3.90.550.10:FF:000139">
    <property type="entry name" value="Chitin synthase 8"/>
    <property type="match status" value="1"/>
</dbReference>
<evidence type="ECO:0000256" key="10">
    <source>
        <dbReference type="ARBA" id="ARBA00023180"/>
    </source>
</evidence>
<dbReference type="CDD" id="cd04190">
    <property type="entry name" value="Chitin_synth_C"/>
    <property type="match status" value="1"/>
</dbReference>
<dbReference type="InterPro" id="IPR029044">
    <property type="entry name" value="Nucleotide-diphossugar_trans"/>
</dbReference>
<keyword evidence="8" id="KW-0175">Coiled coil</keyword>
<feature type="domain" description="Chitin synthase chs-1/2 N-terminal putative transporter" evidence="15">
    <location>
        <begin position="96"/>
        <end position="360"/>
    </location>
</feature>
<feature type="transmembrane region" description="Helical" evidence="14">
    <location>
        <begin position="158"/>
        <end position="182"/>
    </location>
</feature>
<feature type="transmembrane region" description="Helical" evidence="14">
    <location>
        <begin position="222"/>
        <end position="241"/>
    </location>
</feature>
<feature type="transmembrane region" description="Helical" evidence="14">
    <location>
        <begin position="482"/>
        <end position="503"/>
    </location>
</feature>
<feature type="transmembrane region" description="Helical" evidence="14">
    <location>
        <begin position="952"/>
        <end position="972"/>
    </location>
</feature>
<reference evidence="16" key="2">
    <citation type="submission" date="2020-11" db="EMBL/GenBank/DDBJ databases">
        <authorList>
            <person name="McCartney M.A."/>
            <person name="Auch B."/>
            <person name="Kono T."/>
            <person name="Mallez S."/>
            <person name="Becker A."/>
            <person name="Gohl D.M."/>
            <person name="Silverstein K.A.T."/>
            <person name="Koren S."/>
            <person name="Bechman K.B."/>
            <person name="Herman A."/>
            <person name="Abrahante J.E."/>
            <person name="Garbe J."/>
        </authorList>
    </citation>
    <scope>NUCLEOTIDE SEQUENCE</scope>
    <source>
        <strain evidence="16">Duluth1</strain>
        <tissue evidence="16">Whole animal</tissue>
    </source>
</reference>
<evidence type="ECO:0000313" key="17">
    <source>
        <dbReference type="Proteomes" id="UP000828390"/>
    </source>
</evidence>
<evidence type="ECO:0000256" key="4">
    <source>
        <dbReference type="ARBA" id="ARBA00022676"/>
    </source>
</evidence>
<dbReference type="Pfam" id="PF03142">
    <property type="entry name" value="Chitin_synth_2"/>
    <property type="match status" value="1"/>
</dbReference>
<feature type="transmembrane region" description="Helical" evidence="14">
    <location>
        <begin position="194"/>
        <end position="216"/>
    </location>
</feature>
<evidence type="ECO:0000256" key="8">
    <source>
        <dbReference type="ARBA" id="ARBA00023054"/>
    </source>
</evidence>
<dbReference type="InterPro" id="IPR055120">
    <property type="entry name" value="Chs-1/2_IV_N"/>
</dbReference>
<dbReference type="Pfam" id="PF23000">
    <property type="entry name" value="ChitinSynthase_IV_N"/>
    <property type="match status" value="1"/>
</dbReference>
<keyword evidence="7 14" id="KW-1133">Transmembrane helix</keyword>
<dbReference type="SUPFAM" id="SSF53448">
    <property type="entry name" value="Nucleotide-diphospho-sugar transferases"/>
    <property type="match status" value="1"/>
</dbReference>
<keyword evidence="10" id="KW-0325">Glycoprotein</keyword>
<dbReference type="PANTHER" id="PTHR22914:SF42">
    <property type="entry name" value="CHITIN SYNTHASE"/>
    <property type="match status" value="1"/>
</dbReference>
<feature type="transmembrane region" description="Helical" evidence="14">
    <location>
        <begin position="1013"/>
        <end position="1030"/>
    </location>
</feature>
<organism evidence="16 17">
    <name type="scientific">Dreissena polymorpha</name>
    <name type="common">Zebra mussel</name>
    <name type="synonym">Mytilus polymorpha</name>
    <dbReference type="NCBI Taxonomy" id="45954"/>
    <lineage>
        <taxon>Eukaryota</taxon>
        <taxon>Metazoa</taxon>
        <taxon>Spiralia</taxon>
        <taxon>Lophotrochozoa</taxon>
        <taxon>Mollusca</taxon>
        <taxon>Bivalvia</taxon>
        <taxon>Autobranchia</taxon>
        <taxon>Heteroconchia</taxon>
        <taxon>Euheterodonta</taxon>
        <taxon>Imparidentia</taxon>
        <taxon>Neoheterodontei</taxon>
        <taxon>Myida</taxon>
        <taxon>Dreissenoidea</taxon>
        <taxon>Dreissenidae</taxon>
        <taxon>Dreissena</taxon>
    </lineage>
</organism>
<keyword evidence="5" id="KW-0808">Transferase</keyword>
<feature type="non-terminal residue" evidence="16">
    <location>
        <position position="1"/>
    </location>
</feature>
<gene>
    <name evidence="16" type="ORF">DPMN_188822</name>
</gene>
<feature type="transmembrane region" description="Helical" evidence="14">
    <location>
        <begin position="292"/>
        <end position="311"/>
    </location>
</feature>
<keyword evidence="3" id="KW-1003">Cell membrane</keyword>
<keyword evidence="17" id="KW-1185">Reference proteome</keyword>
<evidence type="ECO:0000256" key="14">
    <source>
        <dbReference type="SAM" id="Phobius"/>
    </source>
</evidence>
<feature type="transmembrane region" description="Helical" evidence="14">
    <location>
        <begin position="404"/>
        <end position="425"/>
    </location>
</feature>
<sequence length="1033" mass="117147">MNPQNKNDAYQIISEDEEETFAVSDDSGDETTKKLRTRDKCITCSAEEGVLNLTDIPVHSDPPSTGTGESNKWDVLPETSQNDVTSSDLDFWNNTFKVTKVVFAFVLFVIVLGTAIISKGTLVLIVSNTFPPNALHNSSLKTVNGYFRHHTTDTATRYIWSLVLIVLTPYVYIIISCLRRLIFKKIKPIQIEPLVLMLVTETTHSVGLSIFLFVLLPNLDPVSGSAFCMSAALIPAILNLVYPDSSHKKSENSKWKIVRRVVSLVAMVSSVLSTAFWAVNVHRMEGARQKDPPGLLILFIFAPICVSITWWENFVPNGDGNATGLKRIKRQLRDCKTRVYLIVYTWKIAVTIAVVTVIYTVDCADGTSCLETLYYVRHNATLLSETFGKTLLVENFVHGECSPYLPLFVAIVNILSSFVCYKCCVVATKIRTQIPSFSLPIVLATPITVAIMTTELMQNELSMTSGCYLLFPRWMDGHAFDWSLIVASIMGYTTIVMVTSYIWRHTKQRMQRKHQIFVQPMYCGVLLEQSLLLNRQKEKGDTKAIDVKMKESKVPTSDNIEMSQPGEQGSHSPLRKDDTPFIYVCATMWHETENEMTQIIKSLLRLDKDQCSRVRFQEDFSGASDPDYYEFEAHIFFDDAFKKSRANVYVKQLMKTIDDAISSFHTDYIKIRPPKKIVTPYGGRLVWRLPGRNKLIAHLKDSETIRHRKRWSQVMYMYYFLAYKRLSIGEGKERMADNTFILALDGDVDFQPSALQLLLDRMRRNTNVGAACGRIHPIGSGPMVWYQKFEYAVSHWLQKATEHGLGCVLCSPGCFSLFRGSSLMFVMKRYTTPPTEARHYVQYDQGEDRWLCTLLLQQGYRVEYCAASDALTYAPEGFYEFYNQRRRWTPSTMANILDLLMDFKNITKRNSEISMLYVCYQVLLMVSSILTPGTIFLMVLGAINIAFPQLSLYWALVLNLIPVAIFILLCFVAKSEIQLAYAAILSTVYSLVMMLVIVGLIKQAAENGFCSVINIFLCFVAGVMIVSALIHPQ</sequence>
<feature type="region of interest" description="Disordered" evidence="13">
    <location>
        <begin position="552"/>
        <end position="575"/>
    </location>
</feature>
<keyword evidence="9 14" id="KW-0472">Membrane</keyword>
<comment type="similarity">
    <text evidence="11">Belongs to the chitin synthase family. Class IV subfamily.</text>
</comment>
<feature type="transmembrane region" description="Helical" evidence="14">
    <location>
        <begin position="261"/>
        <end position="280"/>
    </location>
</feature>
<dbReference type="AlphaFoldDB" id="A0A9D4DUG7"/>
<protein>
    <recommendedName>
        <fullName evidence="2">chitin synthase</fullName>
        <ecNumber evidence="2">2.4.1.16</ecNumber>
    </recommendedName>
</protein>
<evidence type="ECO:0000256" key="1">
    <source>
        <dbReference type="ARBA" id="ARBA00004651"/>
    </source>
</evidence>
<evidence type="ECO:0000259" key="15">
    <source>
        <dbReference type="Pfam" id="PF23000"/>
    </source>
</evidence>
<evidence type="ECO:0000256" key="6">
    <source>
        <dbReference type="ARBA" id="ARBA00022692"/>
    </source>
</evidence>
<feature type="transmembrane region" description="Helical" evidence="14">
    <location>
        <begin position="979"/>
        <end position="1001"/>
    </location>
</feature>
<evidence type="ECO:0000256" key="12">
    <source>
        <dbReference type="ARBA" id="ARBA00048014"/>
    </source>
</evidence>
<comment type="catalytic activity">
    <reaction evidence="12">
        <text>[(1-&gt;4)-N-acetyl-beta-D-glucosaminyl](n) + UDP-N-acetyl-alpha-D-glucosamine = [(1-&gt;4)-N-acetyl-beta-D-glucosaminyl](n+1) + UDP + H(+)</text>
        <dbReference type="Rhea" id="RHEA:16637"/>
        <dbReference type="Rhea" id="RHEA-COMP:9593"/>
        <dbReference type="Rhea" id="RHEA-COMP:9595"/>
        <dbReference type="ChEBI" id="CHEBI:15378"/>
        <dbReference type="ChEBI" id="CHEBI:17029"/>
        <dbReference type="ChEBI" id="CHEBI:57705"/>
        <dbReference type="ChEBI" id="CHEBI:58223"/>
        <dbReference type="EC" id="2.4.1.16"/>
    </reaction>
</comment>
<feature type="transmembrane region" description="Helical" evidence="14">
    <location>
        <begin position="339"/>
        <end position="361"/>
    </location>
</feature>
<dbReference type="InterPro" id="IPR004835">
    <property type="entry name" value="Chitin_synth"/>
</dbReference>
<keyword evidence="6 14" id="KW-0812">Transmembrane</keyword>
<comment type="caution">
    <text evidence="16">The sequence shown here is derived from an EMBL/GenBank/DDBJ whole genome shotgun (WGS) entry which is preliminary data.</text>
</comment>
<feature type="transmembrane region" description="Helical" evidence="14">
    <location>
        <begin position="437"/>
        <end position="454"/>
    </location>
</feature>
<feature type="transmembrane region" description="Helical" evidence="14">
    <location>
        <begin position="918"/>
        <end position="946"/>
    </location>
</feature>
<keyword evidence="4" id="KW-0328">Glycosyltransferase</keyword>
<accession>A0A9D4DUG7</accession>
<evidence type="ECO:0000256" key="13">
    <source>
        <dbReference type="SAM" id="MobiDB-lite"/>
    </source>
</evidence>
<evidence type="ECO:0000256" key="9">
    <source>
        <dbReference type="ARBA" id="ARBA00023136"/>
    </source>
</evidence>
<proteinExistence type="inferred from homology"/>
<feature type="compositionally biased region" description="Polar residues" evidence="13">
    <location>
        <begin position="554"/>
        <end position="571"/>
    </location>
</feature>
<dbReference type="EC" id="2.4.1.16" evidence="2"/>
<evidence type="ECO:0000256" key="7">
    <source>
        <dbReference type="ARBA" id="ARBA00022989"/>
    </source>
</evidence>
<evidence type="ECO:0000256" key="3">
    <source>
        <dbReference type="ARBA" id="ARBA00022475"/>
    </source>
</evidence>
<evidence type="ECO:0000313" key="16">
    <source>
        <dbReference type="EMBL" id="KAH3754159.1"/>
    </source>
</evidence>
<dbReference type="PANTHER" id="PTHR22914">
    <property type="entry name" value="CHITIN SYNTHASE"/>
    <property type="match status" value="1"/>
</dbReference>
<dbReference type="EMBL" id="JAIWYP010000010">
    <property type="protein sequence ID" value="KAH3754159.1"/>
    <property type="molecule type" value="Genomic_DNA"/>
</dbReference>